<keyword evidence="12" id="KW-1185">Reference proteome</keyword>
<dbReference type="GO" id="GO:0030687">
    <property type="term" value="C:preribosome, large subunit precursor"/>
    <property type="evidence" value="ECO:0007669"/>
    <property type="project" value="TreeGrafter"/>
</dbReference>
<evidence type="ECO:0000256" key="3">
    <source>
        <dbReference type="ARBA" id="ARBA00022517"/>
    </source>
</evidence>
<dbReference type="PANTHER" id="PTHR13182:SF8">
    <property type="entry name" value="CYTOPLASMIC 60S SUBUNIT BIOGENESIS FACTOR ZNF622"/>
    <property type="match status" value="1"/>
</dbReference>
<dbReference type="EMBL" id="OU963868">
    <property type="protein sequence ID" value="CAH0392731.1"/>
    <property type="molecule type" value="Genomic_DNA"/>
</dbReference>
<dbReference type="InterPro" id="IPR036236">
    <property type="entry name" value="Znf_C2H2_sf"/>
</dbReference>
<dbReference type="InterPro" id="IPR013087">
    <property type="entry name" value="Znf_C2H2_type"/>
</dbReference>
<dbReference type="Proteomes" id="UP001152759">
    <property type="component" value="Chromosome 7"/>
</dbReference>
<keyword evidence="6" id="KW-0863">Zinc-finger</keyword>
<gene>
    <name evidence="11" type="ORF">BEMITA_LOCUS11207</name>
</gene>
<evidence type="ECO:0000256" key="1">
    <source>
        <dbReference type="ARBA" id="ARBA00004496"/>
    </source>
</evidence>
<evidence type="ECO:0000256" key="9">
    <source>
        <dbReference type="SAM" id="MobiDB-lite"/>
    </source>
</evidence>
<dbReference type="GO" id="GO:0008270">
    <property type="term" value="F:zinc ion binding"/>
    <property type="evidence" value="ECO:0007669"/>
    <property type="project" value="UniProtKB-KW"/>
</dbReference>
<evidence type="ECO:0000313" key="12">
    <source>
        <dbReference type="Proteomes" id="UP001152759"/>
    </source>
</evidence>
<protein>
    <recommendedName>
        <fullName evidence="10">C2H2-type domain-containing protein</fullName>
    </recommendedName>
</protein>
<feature type="domain" description="C2H2-type" evidence="10">
    <location>
        <begin position="9"/>
        <end position="31"/>
    </location>
</feature>
<comment type="subcellular location">
    <subcellularLocation>
        <location evidence="1">Cytoplasm</location>
    </subcellularLocation>
</comment>
<keyword evidence="3" id="KW-0690">Ribosome biogenesis</keyword>
<dbReference type="InterPro" id="IPR040025">
    <property type="entry name" value="Znf622/Rei1/Reh1"/>
</dbReference>
<feature type="domain" description="C2H2-type" evidence="10">
    <location>
        <begin position="72"/>
        <end position="94"/>
    </location>
</feature>
<keyword evidence="5" id="KW-0677">Repeat</keyword>
<evidence type="ECO:0000256" key="5">
    <source>
        <dbReference type="ARBA" id="ARBA00022737"/>
    </source>
</evidence>
<keyword evidence="7" id="KW-0862">Zinc</keyword>
<dbReference type="GO" id="GO:0005737">
    <property type="term" value="C:cytoplasm"/>
    <property type="evidence" value="ECO:0007669"/>
    <property type="project" value="UniProtKB-SubCell"/>
</dbReference>
<evidence type="ECO:0000256" key="2">
    <source>
        <dbReference type="ARBA" id="ARBA00022490"/>
    </source>
</evidence>
<dbReference type="GO" id="GO:0042273">
    <property type="term" value="P:ribosomal large subunit biogenesis"/>
    <property type="evidence" value="ECO:0007669"/>
    <property type="project" value="TreeGrafter"/>
</dbReference>
<dbReference type="OrthoDB" id="19329at2759"/>
<dbReference type="KEGG" id="btab:109035659"/>
<organism evidence="11 12">
    <name type="scientific">Bemisia tabaci</name>
    <name type="common">Sweetpotato whitefly</name>
    <name type="synonym">Aleurodes tabaci</name>
    <dbReference type="NCBI Taxonomy" id="7038"/>
    <lineage>
        <taxon>Eukaryota</taxon>
        <taxon>Metazoa</taxon>
        <taxon>Ecdysozoa</taxon>
        <taxon>Arthropoda</taxon>
        <taxon>Hexapoda</taxon>
        <taxon>Insecta</taxon>
        <taxon>Pterygota</taxon>
        <taxon>Neoptera</taxon>
        <taxon>Paraneoptera</taxon>
        <taxon>Hemiptera</taxon>
        <taxon>Sternorrhyncha</taxon>
        <taxon>Aleyrodoidea</taxon>
        <taxon>Aleyrodidae</taxon>
        <taxon>Aleyrodinae</taxon>
        <taxon>Bemisia</taxon>
    </lineage>
</organism>
<dbReference type="SUPFAM" id="SSF57667">
    <property type="entry name" value="beta-beta-alpha zinc fingers"/>
    <property type="match status" value="2"/>
</dbReference>
<dbReference type="Pfam" id="PF12171">
    <property type="entry name" value="zf-C2H2_jaz"/>
    <property type="match status" value="1"/>
</dbReference>
<dbReference type="PANTHER" id="PTHR13182">
    <property type="entry name" value="ZINC FINGER PROTEIN 622"/>
    <property type="match status" value="1"/>
</dbReference>
<evidence type="ECO:0000256" key="8">
    <source>
        <dbReference type="ARBA" id="ARBA00034126"/>
    </source>
</evidence>
<evidence type="ECO:0000313" key="11">
    <source>
        <dbReference type="EMBL" id="CAH0392731.1"/>
    </source>
</evidence>
<accession>A0A9P0AEH7</accession>
<keyword evidence="4" id="KW-0479">Metal-binding</keyword>
<feature type="compositionally biased region" description="Basic and acidic residues" evidence="9">
    <location>
        <begin position="116"/>
        <end position="129"/>
    </location>
</feature>
<evidence type="ECO:0000256" key="4">
    <source>
        <dbReference type="ARBA" id="ARBA00022723"/>
    </source>
</evidence>
<dbReference type="Gene3D" id="3.30.160.60">
    <property type="entry name" value="Classic Zinc Finger"/>
    <property type="match status" value="1"/>
</dbReference>
<dbReference type="InterPro" id="IPR041661">
    <property type="entry name" value="ZN622/Rei1/Reh1_Znf-C2H2"/>
</dbReference>
<feature type="region of interest" description="Disordered" evidence="9">
    <location>
        <begin position="110"/>
        <end position="151"/>
    </location>
</feature>
<dbReference type="SMART" id="SM00355">
    <property type="entry name" value="ZnF_C2H2"/>
    <property type="match status" value="4"/>
</dbReference>
<dbReference type="PROSITE" id="PS00028">
    <property type="entry name" value="ZINC_FINGER_C2H2_1"/>
    <property type="match status" value="2"/>
</dbReference>
<dbReference type="AlphaFoldDB" id="A0A9P0AEH7"/>
<keyword evidence="2" id="KW-0963">Cytoplasm</keyword>
<sequence>MTSPNKFTCISCRVAFNDAEIQRKHYKCDWHRYNLKRKVAGLPPISAEEFQTRVLQFKTTAENANSNDGIYCMVCKKSFTTDKSYDNHKNSKKHQENEFRSEIHQGNGTPVSVVLKKKDQTSESSSKMEVEDEADEEIEEVSDFSDDDEISEDNPIANDSCLFCPYTNEDLAEIVQHMTSEHSFFIPDIEYLVDLKGLLLHLGEKLCRWHICLWCEKAYPSIIAVRNHMSDKGHTKMLHEGSALVEYTDFYDYSTSYPDNDGDVSMDSEVNVPIIDDSGFQLVLPSGASIGHRSLMKYYRQNYNPHRALVPTSSNNKLAKIMAQYRALGWNGTSKEVAAKKAKDIKYMHYVKQKYRMQVGVKANKLQKHFRPQVIF</sequence>
<comment type="similarity">
    <text evidence="8">Belongs to the REI1 family.</text>
</comment>
<evidence type="ECO:0000256" key="6">
    <source>
        <dbReference type="ARBA" id="ARBA00022771"/>
    </source>
</evidence>
<dbReference type="InterPro" id="IPR003604">
    <property type="entry name" value="Matrin/U1-like-C_Znf_C2H2"/>
</dbReference>
<dbReference type="Pfam" id="PF12756">
    <property type="entry name" value="zf-C2H2_2"/>
    <property type="match status" value="1"/>
</dbReference>
<evidence type="ECO:0000259" key="10">
    <source>
        <dbReference type="PROSITE" id="PS00028"/>
    </source>
</evidence>
<reference evidence="11" key="1">
    <citation type="submission" date="2021-12" db="EMBL/GenBank/DDBJ databases">
        <authorList>
            <person name="King R."/>
        </authorList>
    </citation>
    <scope>NUCLEOTIDE SEQUENCE</scope>
</reference>
<feature type="compositionally biased region" description="Acidic residues" evidence="9">
    <location>
        <begin position="130"/>
        <end position="151"/>
    </location>
</feature>
<evidence type="ECO:0000256" key="7">
    <source>
        <dbReference type="ARBA" id="ARBA00022833"/>
    </source>
</evidence>
<dbReference type="SMART" id="SM00451">
    <property type="entry name" value="ZnF_U1"/>
    <property type="match status" value="2"/>
</dbReference>
<proteinExistence type="inferred from homology"/>
<name>A0A9P0AEH7_BEMTA</name>
<dbReference type="InterPro" id="IPR022755">
    <property type="entry name" value="Znf_C2H2_jaz"/>
</dbReference>
<dbReference type="GO" id="GO:0003676">
    <property type="term" value="F:nucleic acid binding"/>
    <property type="evidence" value="ECO:0007669"/>
    <property type="project" value="InterPro"/>
</dbReference>